<reference evidence="2" key="1">
    <citation type="journal article" date="2022" name="Mol. Ecol. Resour.">
        <title>The genomes of chicory, endive, great burdock and yacon provide insights into Asteraceae palaeo-polyploidization history and plant inulin production.</title>
        <authorList>
            <person name="Fan W."/>
            <person name="Wang S."/>
            <person name="Wang H."/>
            <person name="Wang A."/>
            <person name="Jiang F."/>
            <person name="Liu H."/>
            <person name="Zhao H."/>
            <person name="Xu D."/>
            <person name="Zhang Y."/>
        </authorList>
    </citation>
    <scope>NUCLEOTIDE SEQUENCE [LARGE SCALE GENOMIC DNA]</scope>
    <source>
        <strain evidence="2">cv. Niubang</strain>
    </source>
</reference>
<dbReference type="Proteomes" id="UP001055879">
    <property type="component" value="Linkage Group LG14"/>
</dbReference>
<reference evidence="1 2" key="2">
    <citation type="journal article" date="2022" name="Mol. Ecol. Resour.">
        <title>The genomes of chicory, endive, great burdock and yacon provide insights into Asteraceae paleo-polyploidization history and plant inulin production.</title>
        <authorList>
            <person name="Fan W."/>
            <person name="Wang S."/>
            <person name="Wang H."/>
            <person name="Wang A."/>
            <person name="Jiang F."/>
            <person name="Liu H."/>
            <person name="Zhao H."/>
            <person name="Xu D."/>
            <person name="Zhang Y."/>
        </authorList>
    </citation>
    <scope>NUCLEOTIDE SEQUENCE [LARGE SCALE GENOMIC DNA]</scope>
    <source>
        <strain evidence="2">cv. Niubang</strain>
    </source>
</reference>
<name>A0ACB8Y537_ARCLA</name>
<gene>
    <name evidence="1" type="ORF">L6452_37958</name>
</gene>
<evidence type="ECO:0000313" key="2">
    <source>
        <dbReference type="Proteomes" id="UP001055879"/>
    </source>
</evidence>
<accession>A0ACB8Y537</accession>
<evidence type="ECO:0000313" key="1">
    <source>
        <dbReference type="EMBL" id="KAI3678657.1"/>
    </source>
</evidence>
<dbReference type="EMBL" id="CM042060">
    <property type="protein sequence ID" value="KAI3678657.1"/>
    <property type="molecule type" value="Genomic_DNA"/>
</dbReference>
<protein>
    <submittedName>
        <fullName evidence="1">Uncharacterized protein</fullName>
    </submittedName>
</protein>
<sequence>MTKLPTGSWNSANEAKNDVIMMLTKEKVLETIIYLDGGGRTVVRGGRTVVRGGRTVAEDGRNDEEERDVSVEESSNAARVGNEEAEGGVTPENLSGDLYGLKNGASGGRFREKNVSDAYGGGGGYRDEHCGDLYGLKNGASGGRFREKNVSDAYGGGGYRLEKKPLDP</sequence>
<keyword evidence="2" id="KW-1185">Reference proteome</keyword>
<comment type="caution">
    <text evidence="1">The sequence shown here is derived from an EMBL/GenBank/DDBJ whole genome shotgun (WGS) entry which is preliminary data.</text>
</comment>
<proteinExistence type="predicted"/>
<organism evidence="1 2">
    <name type="scientific">Arctium lappa</name>
    <name type="common">Greater burdock</name>
    <name type="synonym">Lappa major</name>
    <dbReference type="NCBI Taxonomy" id="4217"/>
    <lineage>
        <taxon>Eukaryota</taxon>
        <taxon>Viridiplantae</taxon>
        <taxon>Streptophyta</taxon>
        <taxon>Embryophyta</taxon>
        <taxon>Tracheophyta</taxon>
        <taxon>Spermatophyta</taxon>
        <taxon>Magnoliopsida</taxon>
        <taxon>eudicotyledons</taxon>
        <taxon>Gunneridae</taxon>
        <taxon>Pentapetalae</taxon>
        <taxon>asterids</taxon>
        <taxon>campanulids</taxon>
        <taxon>Asterales</taxon>
        <taxon>Asteraceae</taxon>
        <taxon>Carduoideae</taxon>
        <taxon>Cardueae</taxon>
        <taxon>Arctiinae</taxon>
        <taxon>Arctium</taxon>
    </lineage>
</organism>